<dbReference type="RefSeq" id="XP_064855664.1">
    <property type="nucleotide sequence ID" value="XM_064999592.1"/>
</dbReference>
<dbReference type="GeneID" id="90076657"/>
<reference evidence="3 4" key="1">
    <citation type="journal article" date="2023" name="Elife">
        <title>Identification of key yeast species and microbe-microbe interactions impacting larval growth of Drosophila in the wild.</title>
        <authorList>
            <person name="Mure A."/>
            <person name="Sugiura Y."/>
            <person name="Maeda R."/>
            <person name="Honda K."/>
            <person name="Sakurai N."/>
            <person name="Takahashi Y."/>
            <person name="Watada M."/>
            <person name="Katoh T."/>
            <person name="Gotoh A."/>
            <person name="Gotoh Y."/>
            <person name="Taniguchi I."/>
            <person name="Nakamura K."/>
            <person name="Hayashi T."/>
            <person name="Katayama T."/>
            <person name="Uemura T."/>
            <person name="Hattori Y."/>
        </authorList>
    </citation>
    <scope>NUCLEOTIDE SEQUENCE [LARGE SCALE GENOMIC DNA]</scope>
    <source>
        <strain evidence="3 4">SC-9</strain>
    </source>
</reference>
<dbReference type="GO" id="GO:0003729">
    <property type="term" value="F:mRNA binding"/>
    <property type="evidence" value="ECO:0007669"/>
    <property type="project" value="TreeGrafter"/>
</dbReference>
<accession>A0AAV5QVV9</accession>
<organism evidence="3 4">
    <name type="scientific">Saccharomycopsis crataegensis</name>
    <dbReference type="NCBI Taxonomy" id="43959"/>
    <lineage>
        <taxon>Eukaryota</taxon>
        <taxon>Fungi</taxon>
        <taxon>Dikarya</taxon>
        <taxon>Ascomycota</taxon>
        <taxon>Saccharomycotina</taxon>
        <taxon>Saccharomycetes</taxon>
        <taxon>Saccharomycopsidaceae</taxon>
        <taxon>Saccharomycopsis</taxon>
    </lineage>
</organism>
<sequence>MIGLRPISLSSLSRSRQVCRLYSSSSTQPSDGKLEVGQEQSITNSNSITLDQLSDEDIKAFVPYVGKGSRFTRRSVAYYTKKLWPPRHQGDIPDKKLVRSDILYDNKPTTEAAKNMLTGKVVYEQNMFAAQSQYTYDILRILNEIISVDDLQEELQIKSANRRKNSNNDQPTKNQIPIHCYEDIPRIPNNFNPVTFENYIHTLTHKNFYYKKASMFDSLITRLLRELLRLDNPKTKHLQNNINIFNDVIYFHSKRKDLASMKEYFYQIYRLKLVPNTKTINLFLNSLSHYNSLPHQYTSPSLVTLGYLQCLQRHDLKPDLTTFTLIYNNLPEFTSKIMLIEFMNKKEIPITKELLRSVIGDLLNRMTPEKVIEFFQSGQNDYTIKNLDTIGINVLISQLLTEKKFEKAWNFYIESIDNKSYKNIKPHVLSLNLFVQRFAQHGRIDLCFGAISTFGKQFRIWPDIVTYHNLIKCSVKTGYHKYWRNIIRIIYHEAWAKTSGTIIEISSYWLTRARARSLTDTHNKSMLRFKDPLTEFELNLAQEIKENVVWENLKIIVEPSLKNSNNDTKYLETVQKLHILDSKRAPSKKNNAADNDSNKKKLNNISPTKAFNGKSSVIDQHLLEDVLDINSKNVDRKPKNQSGKRTRYLKDIKHKNIVKLYRRRVDWILNDPSTALKNTLNKRKLIDES</sequence>
<gene>
    <name evidence="3" type="ORF">DASC09_060080</name>
</gene>
<dbReference type="InterPro" id="IPR011990">
    <property type="entry name" value="TPR-like_helical_dom_sf"/>
</dbReference>
<keyword evidence="4" id="KW-1185">Reference proteome</keyword>
<evidence type="ECO:0000313" key="3">
    <source>
        <dbReference type="EMBL" id="GMM38669.1"/>
    </source>
</evidence>
<dbReference type="Gene3D" id="1.25.40.10">
    <property type="entry name" value="Tetratricopeptide repeat domain"/>
    <property type="match status" value="2"/>
</dbReference>
<evidence type="ECO:0000256" key="2">
    <source>
        <dbReference type="SAM" id="MobiDB-lite"/>
    </source>
</evidence>
<dbReference type="Proteomes" id="UP001360560">
    <property type="component" value="Unassembled WGS sequence"/>
</dbReference>
<comment type="caution">
    <text evidence="3">The sequence shown here is derived from an EMBL/GenBank/DDBJ whole genome shotgun (WGS) entry which is preliminary data.</text>
</comment>
<dbReference type="InterPro" id="IPR051240">
    <property type="entry name" value="Mito_RNA-Proc/Resp"/>
</dbReference>
<evidence type="ECO:0000256" key="1">
    <source>
        <dbReference type="ARBA" id="ARBA00022737"/>
    </source>
</evidence>
<feature type="region of interest" description="Disordered" evidence="2">
    <location>
        <begin position="582"/>
        <end position="608"/>
    </location>
</feature>
<proteinExistence type="predicted"/>
<name>A0AAV5QVV9_9ASCO</name>
<keyword evidence="1" id="KW-0677">Repeat</keyword>
<protein>
    <submittedName>
        <fullName evidence="3">Aep3 protein</fullName>
    </submittedName>
</protein>
<dbReference type="PANTHER" id="PTHR47933">
    <property type="entry name" value="PENTATRICOPEPTIDE REPEAT-CONTAINING PROTEIN 1, MITOCHONDRIAL"/>
    <property type="match status" value="1"/>
</dbReference>
<dbReference type="EMBL" id="BTFZ01000020">
    <property type="protein sequence ID" value="GMM38669.1"/>
    <property type="molecule type" value="Genomic_DNA"/>
</dbReference>
<dbReference type="PANTHER" id="PTHR47933:SF11">
    <property type="entry name" value="PENTATRICOPEPTIDE REPEAT-CONTAINING PROTEIN 2"/>
    <property type="match status" value="1"/>
</dbReference>
<evidence type="ECO:0000313" key="4">
    <source>
        <dbReference type="Proteomes" id="UP001360560"/>
    </source>
</evidence>
<dbReference type="AlphaFoldDB" id="A0AAV5QVV9"/>